<gene>
    <name evidence="9 11" type="primary">trpF</name>
    <name evidence="11" type="ORF">Poly21_22560</name>
</gene>
<keyword evidence="8 9" id="KW-0413">Isomerase</keyword>
<evidence type="ECO:0000256" key="3">
    <source>
        <dbReference type="ARBA" id="ARBA00012572"/>
    </source>
</evidence>
<dbReference type="InterPro" id="IPR013785">
    <property type="entry name" value="Aldolase_TIM"/>
</dbReference>
<dbReference type="PANTHER" id="PTHR42894">
    <property type="entry name" value="N-(5'-PHOSPHORIBOSYL)ANTHRANILATE ISOMERASE"/>
    <property type="match status" value="1"/>
</dbReference>
<keyword evidence="6 9" id="KW-0822">Tryptophan biosynthesis</keyword>
<evidence type="ECO:0000256" key="4">
    <source>
        <dbReference type="ARBA" id="ARBA00022272"/>
    </source>
</evidence>
<evidence type="ECO:0000256" key="5">
    <source>
        <dbReference type="ARBA" id="ARBA00022605"/>
    </source>
</evidence>
<dbReference type="EC" id="5.3.1.24" evidence="3 9"/>
<organism evidence="11 12">
    <name type="scientific">Allorhodopirellula heiligendammensis</name>
    <dbReference type="NCBI Taxonomy" id="2714739"/>
    <lineage>
        <taxon>Bacteria</taxon>
        <taxon>Pseudomonadati</taxon>
        <taxon>Planctomycetota</taxon>
        <taxon>Planctomycetia</taxon>
        <taxon>Pirellulales</taxon>
        <taxon>Pirellulaceae</taxon>
        <taxon>Allorhodopirellula</taxon>
    </lineage>
</organism>
<dbReference type="UniPathway" id="UPA00035">
    <property type="reaction ID" value="UER00042"/>
</dbReference>
<evidence type="ECO:0000256" key="8">
    <source>
        <dbReference type="ARBA" id="ARBA00023235"/>
    </source>
</evidence>
<dbReference type="CDD" id="cd00405">
    <property type="entry name" value="PRAI"/>
    <property type="match status" value="1"/>
</dbReference>
<proteinExistence type="inferred from homology"/>
<sequence length="284" mass="30172">MTTRRGHKTFDRSLLDTKLSINSATGILYRRAANPLISKPSPIKRFGGHVIENMIDFEIKICGIQSAGDVAACAAAGADCIGLNFYPPSVRYLDPRGATARVVNDRAAAEGLVRVGLFVNEPASSIIDIAQSLGLDAVQLHGDETPSLAESLLKKGISVIRAIRLPTTSMSPAQIQGFIGPWAELPVTWLLDADAGAAYGGGGRQLDWASLATWSGETSQQDDGPNWILAGGLNCENVAQARRTSTARRVDVASGVESSRGKKSAELIQRFVVQCRARGVDESA</sequence>
<reference evidence="11 12" key="1">
    <citation type="journal article" date="2020" name="Antonie Van Leeuwenhoek">
        <title>Rhodopirellula heiligendammensis sp. nov., Rhodopirellula pilleata sp. nov., and Rhodopirellula solitaria sp. nov. isolated from natural or artificial marine surfaces in Northern Germany and California, USA, and emended description of the genus Rhodopirellula.</title>
        <authorList>
            <person name="Kallscheuer N."/>
            <person name="Wiegand S."/>
            <person name="Jogler M."/>
            <person name="Boedeker C."/>
            <person name="Peeters S.H."/>
            <person name="Rast P."/>
            <person name="Heuer A."/>
            <person name="Jetten M.S.M."/>
            <person name="Rohde M."/>
            <person name="Jogler C."/>
        </authorList>
    </citation>
    <scope>NUCLEOTIDE SEQUENCE [LARGE SCALE GENOMIC DNA]</scope>
    <source>
        <strain evidence="11 12">Poly21</strain>
    </source>
</reference>
<evidence type="ECO:0000256" key="1">
    <source>
        <dbReference type="ARBA" id="ARBA00001164"/>
    </source>
</evidence>
<evidence type="ECO:0000313" key="12">
    <source>
        <dbReference type="Proteomes" id="UP000319908"/>
    </source>
</evidence>
<evidence type="ECO:0000256" key="2">
    <source>
        <dbReference type="ARBA" id="ARBA00004664"/>
    </source>
</evidence>
<evidence type="ECO:0000259" key="10">
    <source>
        <dbReference type="Pfam" id="PF00697"/>
    </source>
</evidence>
<evidence type="ECO:0000256" key="6">
    <source>
        <dbReference type="ARBA" id="ARBA00022822"/>
    </source>
</evidence>
<dbReference type="InterPro" id="IPR044643">
    <property type="entry name" value="TrpF_fam"/>
</dbReference>
<comment type="pathway">
    <text evidence="2 9">Amino-acid biosynthesis; L-tryptophan biosynthesis; L-tryptophan from chorismate: step 3/5.</text>
</comment>
<comment type="catalytic activity">
    <reaction evidence="1 9">
        <text>N-(5-phospho-beta-D-ribosyl)anthranilate = 1-(2-carboxyphenylamino)-1-deoxy-D-ribulose 5-phosphate</text>
        <dbReference type="Rhea" id="RHEA:21540"/>
        <dbReference type="ChEBI" id="CHEBI:18277"/>
        <dbReference type="ChEBI" id="CHEBI:58613"/>
        <dbReference type="EC" id="5.3.1.24"/>
    </reaction>
</comment>
<dbReference type="PANTHER" id="PTHR42894:SF1">
    <property type="entry name" value="N-(5'-PHOSPHORIBOSYL)ANTHRANILATE ISOMERASE"/>
    <property type="match status" value="1"/>
</dbReference>
<dbReference type="GO" id="GO:0000162">
    <property type="term" value="P:L-tryptophan biosynthetic process"/>
    <property type="evidence" value="ECO:0007669"/>
    <property type="project" value="UniProtKB-UniRule"/>
</dbReference>
<dbReference type="InterPro" id="IPR011060">
    <property type="entry name" value="RibuloseP-bd_barrel"/>
</dbReference>
<feature type="domain" description="N-(5'phosphoribosyl) anthranilate isomerase (PRAI)" evidence="10">
    <location>
        <begin position="59"/>
        <end position="272"/>
    </location>
</feature>
<keyword evidence="7 9" id="KW-0057">Aromatic amino acid biosynthesis</keyword>
<dbReference type="Proteomes" id="UP000319908">
    <property type="component" value="Unassembled WGS sequence"/>
</dbReference>
<comment type="caution">
    <text evidence="11">The sequence shown here is derived from an EMBL/GenBank/DDBJ whole genome shotgun (WGS) entry which is preliminary data.</text>
</comment>
<dbReference type="AlphaFoldDB" id="A0A5C6BWD2"/>
<dbReference type="Pfam" id="PF00697">
    <property type="entry name" value="PRAI"/>
    <property type="match status" value="1"/>
</dbReference>
<comment type="similarity">
    <text evidence="9">Belongs to the TrpF family.</text>
</comment>
<dbReference type="HAMAP" id="MF_00135">
    <property type="entry name" value="PRAI"/>
    <property type="match status" value="1"/>
</dbReference>
<dbReference type="EMBL" id="SJPU01000002">
    <property type="protein sequence ID" value="TWU15064.1"/>
    <property type="molecule type" value="Genomic_DNA"/>
</dbReference>
<evidence type="ECO:0000313" key="11">
    <source>
        <dbReference type="EMBL" id="TWU15064.1"/>
    </source>
</evidence>
<evidence type="ECO:0000256" key="7">
    <source>
        <dbReference type="ARBA" id="ARBA00023141"/>
    </source>
</evidence>
<keyword evidence="12" id="KW-1185">Reference proteome</keyword>
<dbReference type="Gene3D" id="3.20.20.70">
    <property type="entry name" value="Aldolase class I"/>
    <property type="match status" value="1"/>
</dbReference>
<dbReference type="SUPFAM" id="SSF51366">
    <property type="entry name" value="Ribulose-phoshate binding barrel"/>
    <property type="match status" value="1"/>
</dbReference>
<dbReference type="GO" id="GO:0004640">
    <property type="term" value="F:phosphoribosylanthranilate isomerase activity"/>
    <property type="evidence" value="ECO:0007669"/>
    <property type="project" value="UniProtKB-UniRule"/>
</dbReference>
<evidence type="ECO:0000256" key="9">
    <source>
        <dbReference type="HAMAP-Rule" id="MF_00135"/>
    </source>
</evidence>
<protein>
    <recommendedName>
        <fullName evidence="4 9">N-(5'-phosphoribosyl)anthranilate isomerase</fullName>
        <shortName evidence="9">PRAI</shortName>
        <ecNumber evidence="3 9">5.3.1.24</ecNumber>
    </recommendedName>
</protein>
<accession>A0A5C6BWD2</accession>
<dbReference type="InterPro" id="IPR001240">
    <property type="entry name" value="PRAI_dom"/>
</dbReference>
<keyword evidence="5 9" id="KW-0028">Amino-acid biosynthesis</keyword>
<name>A0A5C6BWD2_9BACT</name>